<feature type="transmembrane region" description="Helical" evidence="1">
    <location>
        <begin position="396"/>
        <end position="416"/>
    </location>
</feature>
<dbReference type="PANTHER" id="PTHR30282:SF1">
    <property type="entry name" value="ABGT FAMILY TRANSPORTER"/>
    <property type="match status" value="1"/>
</dbReference>
<dbReference type="RefSeq" id="WP_252085329.1">
    <property type="nucleotide sequence ID" value="NZ_CP092418.1"/>
</dbReference>
<feature type="transmembrane region" description="Helical" evidence="1">
    <location>
        <begin position="86"/>
        <end position="113"/>
    </location>
</feature>
<keyword evidence="1" id="KW-1133">Transmembrane helix</keyword>
<keyword evidence="1" id="KW-0472">Membrane</keyword>
<evidence type="ECO:0000256" key="1">
    <source>
        <dbReference type="SAM" id="Phobius"/>
    </source>
</evidence>
<reference evidence="2" key="1">
    <citation type="submission" date="2022-02" db="EMBL/GenBank/DDBJ databases">
        <title>Coral-associated bacteria.</title>
        <authorList>
            <person name="Tang K."/>
            <person name="Wang X."/>
        </authorList>
    </citation>
    <scope>NUCLEOTIDE SEQUENCE</scope>
    <source>
        <strain evidence="2">SCSIO 43006</strain>
    </source>
</reference>
<dbReference type="EMBL" id="CP092418">
    <property type="protein sequence ID" value="USD22976.1"/>
    <property type="molecule type" value="Genomic_DNA"/>
</dbReference>
<gene>
    <name evidence="2" type="ORF">MJO52_07520</name>
</gene>
<feature type="transmembrane region" description="Helical" evidence="1">
    <location>
        <begin position="39"/>
        <end position="56"/>
    </location>
</feature>
<feature type="transmembrane region" description="Helical" evidence="1">
    <location>
        <begin position="274"/>
        <end position="294"/>
    </location>
</feature>
<feature type="transmembrane region" description="Helical" evidence="1">
    <location>
        <begin position="125"/>
        <end position="146"/>
    </location>
</feature>
<evidence type="ECO:0000313" key="2">
    <source>
        <dbReference type="EMBL" id="USD22976.1"/>
    </source>
</evidence>
<evidence type="ECO:0000313" key="3">
    <source>
        <dbReference type="Proteomes" id="UP001055658"/>
    </source>
</evidence>
<dbReference type="InterPro" id="IPR004697">
    <property type="entry name" value="AbgT"/>
</dbReference>
<protein>
    <submittedName>
        <fullName evidence="2">AbgT family transporter</fullName>
    </submittedName>
</protein>
<feature type="transmembrane region" description="Helical" evidence="1">
    <location>
        <begin position="453"/>
        <end position="472"/>
    </location>
</feature>
<name>A0ABY4VF99_9GAMM</name>
<dbReference type="Proteomes" id="UP001055658">
    <property type="component" value="Chromosome"/>
</dbReference>
<dbReference type="PANTHER" id="PTHR30282">
    <property type="entry name" value="P-AMINOBENZOYL GLUTAMATE TRANSPORTER"/>
    <property type="match status" value="1"/>
</dbReference>
<proteinExistence type="predicted"/>
<feature type="transmembrane region" description="Helical" evidence="1">
    <location>
        <begin position="423"/>
        <end position="441"/>
    </location>
</feature>
<organism evidence="2 3">
    <name type="scientific">Microbulbifer variabilis</name>
    <dbReference type="NCBI Taxonomy" id="266805"/>
    <lineage>
        <taxon>Bacteria</taxon>
        <taxon>Pseudomonadati</taxon>
        <taxon>Pseudomonadota</taxon>
        <taxon>Gammaproteobacteria</taxon>
        <taxon>Cellvibrionales</taxon>
        <taxon>Microbulbiferaceae</taxon>
        <taxon>Microbulbifer</taxon>
    </lineage>
</organism>
<feature type="transmembrane region" description="Helical" evidence="1">
    <location>
        <begin position="357"/>
        <end position="376"/>
    </location>
</feature>
<feature type="transmembrane region" description="Helical" evidence="1">
    <location>
        <begin position="484"/>
        <end position="507"/>
    </location>
</feature>
<feature type="transmembrane region" description="Helical" evidence="1">
    <location>
        <begin position="314"/>
        <end position="336"/>
    </location>
</feature>
<dbReference type="Pfam" id="PF03806">
    <property type="entry name" value="ABG_transport"/>
    <property type="match status" value="1"/>
</dbReference>
<feature type="transmembrane region" description="Helical" evidence="1">
    <location>
        <begin position="152"/>
        <end position="169"/>
    </location>
</feature>
<accession>A0ABY4VF99</accession>
<feature type="transmembrane region" description="Helical" evidence="1">
    <location>
        <begin position="223"/>
        <end position="241"/>
    </location>
</feature>
<feature type="transmembrane region" description="Helical" evidence="1">
    <location>
        <begin position="176"/>
        <end position="196"/>
    </location>
</feature>
<keyword evidence="1" id="KW-0812">Transmembrane</keyword>
<sequence length="524" mass="56072">MENVQASPTGGDDANNKNGWINRALNFIEVVGNKLPDPAVLFLVLMVAIWVLSWLLSGVNFDTLHPATGEAIQVTNLLSSSELARFLSSMVTTFTGFAPLGVVLVAMLGVGVAEQSGFINAVLKKLLAITPQMLLTPMLILVAIVSHTAVDAGYVLVIPLGGVIFYAAGRHPLAGIAAAFAGVSGGFSANFVPSAIDPLLQGFTQTAAQIVDPEMQVNPLNNWFFTSASCLVVTMLGWWLTDKVIEPRLKNVAIDGDKEDMPVMQELGAREKKAMYLAVTVMVAGIVGLIAWMLPETSALRDSQGQLASFAAPVMKSIVPLIFLLFIIPGVVFGFAAGTFHKSKDVIDAMSKTMGSMAYYIVMAFFCALFISEFARSGLGTLLSIEGGGLLAAMNLPGPITLMGIIVLVAFINLFVGSASAKWALLSPIFVPMLMQIGFSPDLTQAAYRVGDSSTNIITPLMPYFPLVVVYCQRYVKSTGIGTLVSIMLPYSVVFLICWTLFLVLYWNLGLPLGLQASYTYPTP</sequence>
<keyword evidence="3" id="KW-1185">Reference proteome</keyword>